<name>A0A067PP01_9AGAM</name>
<organism evidence="2 3">
    <name type="scientific">Jaapia argillacea MUCL 33604</name>
    <dbReference type="NCBI Taxonomy" id="933084"/>
    <lineage>
        <taxon>Eukaryota</taxon>
        <taxon>Fungi</taxon>
        <taxon>Dikarya</taxon>
        <taxon>Basidiomycota</taxon>
        <taxon>Agaricomycotina</taxon>
        <taxon>Agaricomycetes</taxon>
        <taxon>Agaricomycetidae</taxon>
        <taxon>Jaapiales</taxon>
        <taxon>Jaapiaceae</taxon>
        <taxon>Jaapia</taxon>
    </lineage>
</organism>
<accession>A0A067PP01</accession>
<dbReference type="AlphaFoldDB" id="A0A067PP01"/>
<evidence type="ECO:0000313" key="2">
    <source>
        <dbReference type="EMBL" id="KDQ56499.1"/>
    </source>
</evidence>
<evidence type="ECO:0000256" key="1">
    <source>
        <dbReference type="SAM" id="MobiDB-lite"/>
    </source>
</evidence>
<reference evidence="3" key="1">
    <citation type="journal article" date="2014" name="Proc. Natl. Acad. Sci. U.S.A.">
        <title>Extensive sampling of basidiomycete genomes demonstrates inadequacy of the white-rot/brown-rot paradigm for wood decay fungi.</title>
        <authorList>
            <person name="Riley R."/>
            <person name="Salamov A.A."/>
            <person name="Brown D.W."/>
            <person name="Nagy L.G."/>
            <person name="Floudas D."/>
            <person name="Held B.W."/>
            <person name="Levasseur A."/>
            <person name="Lombard V."/>
            <person name="Morin E."/>
            <person name="Otillar R."/>
            <person name="Lindquist E.A."/>
            <person name="Sun H."/>
            <person name="LaButti K.M."/>
            <person name="Schmutz J."/>
            <person name="Jabbour D."/>
            <person name="Luo H."/>
            <person name="Baker S.E."/>
            <person name="Pisabarro A.G."/>
            <person name="Walton J.D."/>
            <person name="Blanchette R.A."/>
            <person name="Henrissat B."/>
            <person name="Martin F."/>
            <person name="Cullen D."/>
            <person name="Hibbett D.S."/>
            <person name="Grigoriev I.V."/>
        </authorList>
    </citation>
    <scope>NUCLEOTIDE SEQUENCE [LARGE SCALE GENOMIC DNA]</scope>
    <source>
        <strain evidence="3">MUCL 33604</strain>
    </source>
</reference>
<dbReference type="Proteomes" id="UP000027265">
    <property type="component" value="Unassembled WGS sequence"/>
</dbReference>
<keyword evidence="3" id="KW-1185">Reference proteome</keyword>
<proteinExistence type="predicted"/>
<protein>
    <submittedName>
        <fullName evidence="2">Uncharacterized protein</fullName>
    </submittedName>
</protein>
<feature type="region of interest" description="Disordered" evidence="1">
    <location>
        <begin position="18"/>
        <end position="41"/>
    </location>
</feature>
<dbReference type="InParanoid" id="A0A067PP01"/>
<evidence type="ECO:0000313" key="3">
    <source>
        <dbReference type="Proteomes" id="UP000027265"/>
    </source>
</evidence>
<dbReference type="HOGENOM" id="CLU_2606364_0_0_1"/>
<dbReference type="EMBL" id="KL197722">
    <property type="protein sequence ID" value="KDQ56499.1"/>
    <property type="molecule type" value="Genomic_DNA"/>
</dbReference>
<gene>
    <name evidence="2" type="ORF">JAAARDRAFT_313091</name>
</gene>
<sequence>MYPLALAPIFGRVKELDDSMYSQSTSPSPPPSLSDKDEGSVSATDMVIPSLLYPRSLQAPQSRIHRRFERSRSSGAIAF</sequence>